<keyword evidence="2" id="KW-1185">Reference proteome</keyword>
<reference evidence="1 2" key="1">
    <citation type="submission" date="2018-06" db="EMBL/GenBank/DDBJ databases">
        <title>Lujinxingia sediminis gen. nov. sp. nov., a new facultative anaerobic member of the class Deltaproteobacteria, and proposal of Lujinxingaceae fam. nov.</title>
        <authorList>
            <person name="Guo L.-Y."/>
            <person name="Li C.-M."/>
            <person name="Wang S."/>
            <person name="Du Z.-J."/>
        </authorList>
    </citation>
    <scope>NUCLEOTIDE SEQUENCE [LARGE SCALE GENOMIC DNA]</scope>
    <source>
        <strain evidence="1 2">FA350</strain>
    </source>
</reference>
<dbReference type="OrthoDB" id="5509546at2"/>
<protein>
    <submittedName>
        <fullName evidence="1">IS4 family transposase</fullName>
    </submittedName>
</protein>
<dbReference type="KEGG" id="bsed:DN745_01700"/>
<dbReference type="PANTHER" id="PTHR37319">
    <property type="entry name" value="TRANSPOSASE"/>
    <property type="match status" value="1"/>
</dbReference>
<organism evidence="1 2">
    <name type="scientific">Bradymonas sediminis</name>
    <dbReference type="NCBI Taxonomy" id="1548548"/>
    <lineage>
        <taxon>Bacteria</taxon>
        <taxon>Deltaproteobacteria</taxon>
        <taxon>Bradymonadales</taxon>
        <taxon>Bradymonadaceae</taxon>
        <taxon>Bradymonas</taxon>
    </lineage>
</organism>
<dbReference type="AlphaFoldDB" id="A0A2Z4FHA4"/>
<proteinExistence type="predicted"/>
<dbReference type="InterPro" id="IPR047768">
    <property type="entry name" value="Tn5p-like"/>
</dbReference>
<dbReference type="EMBL" id="CP030032">
    <property type="protein sequence ID" value="AWV88115.1"/>
    <property type="molecule type" value="Genomic_DNA"/>
</dbReference>
<dbReference type="SUPFAM" id="SSF53098">
    <property type="entry name" value="Ribonuclease H-like"/>
    <property type="match status" value="1"/>
</dbReference>
<dbReference type="InterPro" id="IPR014737">
    <property type="entry name" value="Transposase_Tn5-like_C"/>
</dbReference>
<dbReference type="Gene3D" id="3.90.350.10">
    <property type="entry name" value="Transposase Inhibitor Protein From Tn5, Chain A, domain 1"/>
    <property type="match status" value="1"/>
</dbReference>
<evidence type="ECO:0000313" key="2">
    <source>
        <dbReference type="Proteomes" id="UP000249799"/>
    </source>
</evidence>
<dbReference type="Gene3D" id="1.10.740.10">
    <property type="entry name" value="Transferase Inhibitor Protein From Tn5, Chain"/>
    <property type="match status" value="1"/>
</dbReference>
<dbReference type="Proteomes" id="UP000249799">
    <property type="component" value="Chromosome"/>
</dbReference>
<dbReference type="PANTHER" id="PTHR37319:SF1">
    <property type="entry name" value="TRANSPOSASE TN5 DIMERISATION DOMAIN-CONTAINING PROTEIN"/>
    <property type="match status" value="1"/>
</dbReference>
<accession>A0A2Z4FHA4</accession>
<dbReference type="InterPro" id="IPR012337">
    <property type="entry name" value="RNaseH-like_sf"/>
</dbReference>
<dbReference type="InterPro" id="IPR054836">
    <property type="entry name" value="Tn5_transposase"/>
</dbReference>
<evidence type="ECO:0000313" key="1">
    <source>
        <dbReference type="EMBL" id="AWV88115.1"/>
    </source>
</evidence>
<gene>
    <name evidence="1" type="ORF">DN745_01700</name>
</gene>
<name>A0A2Z4FHA4_9DELT</name>
<sequence length="418" mass="47914">MRNEAVDHFKLLEPHFDAARRRTEDLGAALVLHDTCEIAFDIHDEPAREHLSRLSANRQGFYWHASLAISDGPFRAPFGLVASRPFVHASELEDDETRAFWEQIDGVMDNEQRRWMEAVEQSEARLEDVPKIIHVMDREADDYLTLFPMDMSGYSFVIRMTWDRNVCDGPRRCDFRKLSDELDEVAWRDEARTTTLSPRPKRKATLGHPVRRARMAQLKVRAKQVEIRRPDRIKAAYGPAGLKVNVVEVLEVDPPADEDPVRWLLVTDQPIEADEQVWRIVDWYRARWVIEEFFKALKTGAAYTKLQHKRAATLLAALSAKAVVAWHLLVLRHLGRTMGEADPSLVVNALQLEVLRALKPKKLGAHPTAADVMRTIAELGGHLPQNGPPGWLVLGRGWKHMREIEKGYRLGFQRGKKM</sequence>
<dbReference type="NCBIfam" id="NF033590">
    <property type="entry name" value="transpos_IS4_3"/>
    <property type="match status" value="1"/>
</dbReference>